<name>A0A0L7LSZ2_OPEBR</name>
<sequence length="202" mass="22797">MVSYIDRPKQNEKKRLVLTRIRSETISTHSYSFRSSVMTLMERARRAIRSFFLIRDLYLKLTGKAETQLPLTNAVPFVQDGNVLDLIWCQALSASLPFFPSRVGDSNEISDPGMHIPAELVRAHVREGVPPPLCVGRCGAPPVGPVCAFDAAGTARTFSTLCELEAVSCRESTCWHDNYIRYLWEKVFLQDNFRPMTQMAAL</sequence>
<evidence type="ECO:0000259" key="1">
    <source>
        <dbReference type="Pfam" id="PF19439"/>
    </source>
</evidence>
<feature type="domain" description="CLEC16A/TT9 C-terminal" evidence="1">
    <location>
        <begin position="41"/>
        <end position="88"/>
    </location>
</feature>
<gene>
    <name evidence="2" type="ORF">OBRU01_01105</name>
</gene>
<evidence type="ECO:0000313" key="2">
    <source>
        <dbReference type="EMBL" id="KOB78499.1"/>
    </source>
</evidence>
<dbReference type="Pfam" id="PF19439">
    <property type="entry name" value="CLEC16A_C"/>
    <property type="match status" value="1"/>
</dbReference>
<proteinExistence type="predicted"/>
<dbReference type="AlphaFoldDB" id="A0A0L7LSZ2"/>
<dbReference type="Proteomes" id="UP000037510">
    <property type="component" value="Unassembled WGS sequence"/>
</dbReference>
<accession>A0A0L7LSZ2</accession>
<comment type="caution">
    <text evidence="2">The sequence shown here is derived from an EMBL/GenBank/DDBJ whole genome shotgun (WGS) entry which is preliminary data.</text>
</comment>
<dbReference type="EMBL" id="JTDY01000163">
    <property type="protein sequence ID" value="KOB78499.1"/>
    <property type="molecule type" value="Genomic_DNA"/>
</dbReference>
<keyword evidence="3" id="KW-1185">Reference proteome</keyword>
<protein>
    <submittedName>
        <fullName evidence="2">Protein CLEC16A</fullName>
    </submittedName>
</protein>
<organism evidence="2 3">
    <name type="scientific">Operophtera brumata</name>
    <name type="common">Winter moth</name>
    <name type="synonym">Phalaena brumata</name>
    <dbReference type="NCBI Taxonomy" id="104452"/>
    <lineage>
        <taxon>Eukaryota</taxon>
        <taxon>Metazoa</taxon>
        <taxon>Ecdysozoa</taxon>
        <taxon>Arthropoda</taxon>
        <taxon>Hexapoda</taxon>
        <taxon>Insecta</taxon>
        <taxon>Pterygota</taxon>
        <taxon>Neoptera</taxon>
        <taxon>Endopterygota</taxon>
        <taxon>Lepidoptera</taxon>
        <taxon>Glossata</taxon>
        <taxon>Ditrysia</taxon>
        <taxon>Geometroidea</taxon>
        <taxon>Geometridae</taxon>
        <taxon>Larentiinae</taxon>
        <taxon>Operophtera</taxon>
    </lineage>
</organism>
<evidence type="ECO:0000313" key="3">
    <source>
        <dbReference type="Proteomes" id="UP000037510"/>
    </source>
</evidence>
<reference evidence="2 3" key="1">
    <citation type="journal article" date="2015" name="Genome Biol. Evol.">
        <title>The genome of winter moth (Operophtera brumata) provides a genomic perspective on sexual dimorphism and phenology.</title>
        <authorList>
            <person name="Derks M.F."/>
            <person name="Smit S."/>
            <person name="Salis L."/>
            <person name="Schijlen E."/>
            <person name="Bossers A."/>
            <person name="Mateman C."/>
            <person name="Pijl A.S."/>
            <person name="de Ridder D."/>
            <person name="Groenen M.A."/>
            <person name="Visser M.E."/>
            <person name="Megens H.J."/>
        </authorList>
    </citation>
    <scope>NUCLEOTIDE SEQUENCE [LARGE SCALE GENOMIC DNA]</scope>
    <source>
        <strain evidence="2">WM2013NL</strain>
        <tissue evidence="2">Head and thorax</tissue>
    </source>
</reference>
<dbReference type="InterPro" id="IPR045820">
    <property type="entry name" value="CLEC16A/TT9_C"/>
</dbReference>